<protein>
    <recommendedName>
        <fullName evidence="4">Right handed beta helix domain-containing protein</fullName>
    </recommendedName>
</protein>
<organism evidence="2 3">
    <name type="scientific">Streblomastix strix</name>
    <dbReference type="NCBI Taxonomy" id="222440"/>
    <lineage>
        <taxon>Eukaryota</taxon>
        <taxon>Metamonada</taxon>
        <taxon>Preaxostyla</taxon>
        <taxon>Oxymonadida</taxon>
        <taxon>Streblomastigidae</taxon>
        <taxon>Streblomastix</taxon>
    </lineage>
</organism>
<dbReference type="AlphaFoldDB" id="A0A5J4UES7"/>
<reference evidence="2 3" key="1">
    <citation type="submission" date="2019-03" db="EMBL/GenBank/DDBJ databases">
        <title>Single cell metagenomics reveals metabolic interactions within the superorganism composed of flagellate Streblomastix strix and complex community of Bacteroidetes bacteria on its surface.</title>
        <authorList>
            <person name="Treitli S.C."/>
            <person name="Kolisko M."/>
            <person name="Husnik F."/>
            <person name="Keeling P."/>
            <person name="Hampl V."/>
        </authorList>
    </citation>
    <scope>NUCLEOTIDE SEQUENCE [LARGE SCALE GENOMIC DNA]</scope>
    <source>
        <strain evidence="2">ST1C</strain>
    </source>
</reference>
<evidence type="ECO:0000256" key="1">
    <source>
        <dbReference type="SAM" id="SignalP"/>
    </source>
</evidence>
<keyword evidence="1" id="KW-0732">Signal</keyword>
<evidence type="ECO:0000313" key="3">
    <source>
        <dbReference type="Proteomes" id="UP000324800"/>
    </source>
</evidence>
<evidence type="ECO:0000313" key="2">
    <source>
        <dbReference type="EMBL" id="KAA6368907.1"/>
    </source>
</evidence>
<sequence length="776" mass="85164">MFGAAVVWALLLWNINANSVEEKQLPPHNNDNIELNIAGTKVEGLSERTAIVNEEAGIVYVSSSGHNTTECGYDTTPCLTLLYAIDQVFKISTNNTRRIFFKDQYTVSESVIIGDNKQINFEGNNPNYQLPITIAGNNTIAFKGTNVDSSIENFYIHIDKSGNISYVFYWVGGSLSLRNNRVNFAEGSSNIGLAQIINEGNLTIDSVNITGTPLEPLKFGSKNLIFANYSKYVSLSSIRVEHIDVESDKGLIYISQYINPTPVLDDPEAPQPQDPDPIHPQVKFLFVTLYNVTSHNASVVHLATELLGNVDIQRSTFELCEGIFQADQRTEGQPVVVQEIEGGALSIAYNGGDVQIGGSLGFQSYFIGCSSVNLNGSYTKGAAIFISLNYDLEELPGLINIRNIIFSDNKALMGSNIFIDVAAGVIPSTSLTPDRFQVEYVGSTSIWTQYMGIVNNKDYFLLQEHILGLRAERRIRYVEAVTQPGMPLCGDWVQPCHNLDDIEPEAQPDRDEYNSNSSQAVSPVIAFYVKGDVKLTRDILARGNIIIEGRPGLKSPIVPGSGAWEWNSYSDNAKISVERGEPGGFADSSVIFGQNSSITLRTLSFTITDDIRSILGLNPLVQVEGPELVLDRVQILNIWQRAVVIRVSNQTGAATESKGLIYNSEIISPEDKYLEDGSVLDEPQEGSGLCNFNGSGVVISNARVQIIGSTISGFEGGGVQVTNQSYVEIDIGSKFERNNQKRVKYPVMRQNVECTQGSTVIFEEGVMERETIVGTW</sequence>
<name>A0A5J4UES7_9EUKA</name>
<gene>
    <name evidence="2" type="ORF">EZS28_035566</name>
</gene>
<accession>A0A5J4UES7</accession>
<evidence type="ECO:0008006" key="4">
    <source>
        <dbReference type="Google" id="ProtNLM"/>
    </source>
</evidence>
<dbReference type="SUPFAM" id="SSF51126">
    <property type="entry name" value="Pectin lyase-like"/>
    <property type="match status" value="1"/>
</dbReference>
<comment type="caution">
    <text evidence="2">The sequence shown here is derived from an EMBL/GenBank/DDBJ whole genome shotgun (WGS) entry which is preliminary data.</text>
</comment>
<dbReference type="Proteomes" id="UP000324800">
    <property type="component" value="Unassembled WGS sequence"/>
</dbReference>
<feature type="chain" id="PRO_5023875911" description="Right handed beta helix domain-containing protein" evidence="1">
    <location>
        <begin position="18"/>
        <end position="776"/>
    </location>
</feature>
<proteinExistence type="predicted"/>
<feature type="signal peptide" evidence="1">
    <location>
        <begin position="1"/>
        <end position="17"/>
    </location>
</feature>
<dbReference type="EMBL" id="SNRW01016879">
    <property type="protein sequence ID" value="KAA6368907.1"/>
    <property type="molecule type" value="Genomic_DNA"/>
</dbReference>
<feature type="non-terminal residue" evidence="2">
    <location>
        <position position="776"/>
    </location>
</feature>
<dbReference type="InterPro" id="IPR011050">
    <property type="entry name" value="Pectin_lyase_fold/virulence"/>
</dbReference>